<dbReference type="InterPro" id="IPR036640">
    <property type="entry name" value="ABC1_TM_sf"/>
</dbReference>
<feature type="transmembrane region" description="Helical" evidence="4">
    <location>
        <begin position="158"/>
        <end position="185"/>
    </location>
</feature>
<evidence type="ECO:0000256" key="1">
    <source>
        <dbReference type="ARBA" id="ARBA00022692"/>
    </source>
</evidence>
<dbReference type="GO" id="GO:0005524">
    <property type="term" value="F:ATP binding"/>
    <property type="evidence" value="ECO:0007669"/>
    <property type="project" value="InterPro"/>
</dbReference>
<sequence>MTDGAVRGPVSLEAGMQAANWLRREARRIRKPLQRSALATALQALALVAQAWLLADILDAALFRHAPLAQLWPQWWGLLLLAPLRLLLNLYARRTAFAAGLDLGTQLRACLLTRAQALGPLGLRAQASGDLITRLVDGVDAVLPYFARYLPQVSTAALVPLLLALFVFPADWISGLILLLTAPLIP</sequence>
<feature type="non-terminal residue" evidence="6">
    <location>
        <position position="186"/>
    </location>
</feature>
<dbReference type="GO" id="GO:0016020">
    <property type="term" value="C:membrane"/>
    <property type="evidence" value="ECO:0007669"/>
    <property type="project" value="InterPro"/>
</dbReference>
<dbReference type="GO" id="GO:0140359">
    <property type="term" value="F:ABC-type transporter activity"/>
    <property type="evidence" value="ECO:0007669"/>
    <property type="project" value="InterPro"/>
</dbReference>
<dbReference type="AlphaFoldDB" id="T0Y9W0"/>
<organism evidence="6">
    <name type="scientific">mine drainage metagenome</name>
    <dbReference type="NCBI Taxonomy" id="410659"/>
    <lineage>
        <taxon>unclassified sequences</taxon>
        <taxon>metagenomes</taxon>
        <taxon>ecological metagenomes</taxon>
    </lineage>
</organism>
<name>T0Y9W0_9ZZZZ</name>
<keyword evidence="3 4" id="KW-0472">Membrane</keyword>
<evidence type="ECO:0000256" key="2">
    <source>
        <dbReference type="ARBA" id="ARBA00022989"/>
    </source>
</evidence>
<dbReference type="SUPFAM" id="SSF90123">
    <property type="entry name" value="ABC transporter transmembrane region"/>
    <property type="match status" value="1"/>
</dbReference>
<dbReference type="PROSITE" id="PS50929">
    <property type="entry name" value="ABC_TM1F"/>
    <property type="match status" value="1"/>
</dbReference>
<evidence type="ECO:0000259" key="5">
    <source>
        <dbReference type="PROSITE" id="PS50929"/>
    </source>
</evidence>
<dbReference type="Gene3D" id="1.20.1560.10">
    <property type="entry name" value="ABC transporter type 1, transmembrane domain"/>
    <property type="match status" value="1"/>
</dbReference>
<protein>
    <recommendedName>
        <fullName evidence="5">ABC transmembrane type-1 domain-containing protein</fullName>
    </recommendedName>
</protein>
<gene>
    <name evidence="6" type="ORF">B1B_17894</name>
</gene>
<feature type="transmembrane region" description="Helical" evidence="4">
    <location>
        <begin position="37"/>
        <end position="55"/>
    </location>
</feature>
<feature type="domain" description="ABC transmembrane type-1" evidence="5">
    <location>
        <begin position="36"/>
        <end position="186"/>
    </location>
</feature>
<evidence type="ECO:0000313" key="6">
    <source>
        <dbReference type="EMBL" id="EQD31971.1"/>
    </source>
</evidence>
<dbReference type="EMBL" id="AUZY01011962">
    <property type="protein sequence ID" value="EQD31971.1"/>
    <property type="molecule type" value="Genomic_DNA"/>
</dbReference>
<comment type="caution">
    <text evidence="6">The sequence shown here is derived from an EMBL/GenBank/DDBJ whole genome shotgun (WGS) entry which is preliminary data.</text>
</comment>
<feature type="transmembrane region" description="Helical" evidence="4">
    <location>
        <begin position="75"/>
        <end position="92"/>
    </location>
</feature>
<reference evidence="6" key="2">
    <citation type="journal article" date="2014" name="ISME J.">
        <title>Microbial stratification in low pH oxic and suboxic macroscopic growths along an acid mine drainage.</title>
        <authorList>
            <person name="Mendez-Garcia C."/>
            <person name="Mesa V."/>
            <person name="Sprenger R.R."/>
            <person name="Richter M."/>
            <person name="Diez M.S."/>
            <person name="Solano J."/>
            <person name="Bargiela R."/>
            <person name="Golyshina O.V."/>
            <person name="Manteca A."/>
            <person name="Ramos J.L."/>
            <person name="Gallego J.R."/>
            <person name="Llorente I."/>
            <person name="Martins Dos Santos V.A."/>
            <person name="Jensen O.N."/>
            <person name="Pelaez A.I."/>
            <person name="Sanchez J."/>
            <person name="Ferrer M."/>
        </authorList>
    </citation>
    <scope>NUCLEOTIDE SEQUENCE</scope>
</reference>
<reference evidence="6" key="1">
    <citation type="submission" date="2013-08" db="EMBL/GenBank/DDBJ databases">
        <authorList>
            <person name="Mendez C."/>
            <person name="Richter M."/>
            <person name="Ferrer M."/>
            <person name="Sanchez J."/>
        </authorList>
    </citation>
    <scope>NUCLEOTIDE SEQUENCE</scope>
</reference>
<keyword evidence="2 4" id="KW-1133">Transmembrane helix</keyword>
<proteinExistence type="predicted"/>
<evidence type="ECO:0000256" key="4">
    <source>
        <dbReference type="SAM" id="Phobius"/>
    </source>
</evidence>
<keyword evidence="1 4" id="KW-0812">Transmembrane</keyword>
<dbReference type="InterPro" id="IPR011527">
    <property type="entry name" value="ABC1_TM_dom"/>
</dbReference>
<evidence type="ECO:0000256" key="3">
    <source>
        <dbReference type="ARBA" id="ARBA00023136"/>
    </source>
</evidence>
<accession>T0Y9W0</accession>